<gene>
    <name evidence="2" type="ORF">CUNI_LOCUS1159</name>
</gene>
<dbReference type="InterPro" id="IPR052942">
    <property type="entry name" value="LPS_cholinephosphotransferase"/>
</dbReference>
<keyword evidence="3" id="KW-1185">Reference proteome</keyword>
<feature type="domain" description="LicD/FKTN/FKRP nucleotidyltransferase" evidence="1">
    <location>
        <begin position="146"/>
        <end position="194"/>
    </location>
</feature>
<dbReference type="OrthoDB" id="419198at2759"/>
<dbReference type="EMBL" id="CAJHNH020000137">
    <property type="protein sequence ID" value="CAG5115601.1"/>
    <property type="molecule type" value="Genomic_DNA"/>
</dbReference>
<dbReference type="Proteomes" id="UP000678393">
    <property type="component" value="Unassembled WGS sequence"/>
</dbReference>
<dbReference type="PANTHER" id="PTHR43404">
    <property type="entry name" value="LIPOPOLYSACCHARIDE CHOLINEPHOSPHOTRANSFERASE LICD"/>
    <property type="match status" value="1"/>
</dbReference>
<sequence>MVTRKWLVGRIHYLALVIVTALLLLQPLRLVLMDLVLPTAWADTDKVHLYRVINDYQHFDVDAHPLQRDVVWEKVQVNLSHFQSYLYSRRQAYREFHNYLGLLKSLPKGDEEIQKKMELISKFQPVMTPREAAQLLFSFETFTNACAQAGLIYFILEASLMGSVRHHGFIPWDDDIDIVMNAKQWPRIRNVLGNIEGFELYAPSKTQWKFYMKSAKAFPDKPFKFPNIDIFFYEEDDTHIWALTRGLKHDLVYLKSDVFPLQIRPFENLMVPVPCNLDIVVHKSHNKDMCVTPEYNHKTNENFYFMGGTSVHCKLLYDLYPF</sequence>
<comment type="caution">
    <text evidence="2">The sequence shown here is derived from an EMBL/GenBank/DDBJ whole genome shotgun (WGS) entry which is preliminary data.</text>
</comment>
<evidence type="ECO:0000313" key="3">
    <source>
        <dbReference type="Proteomes" id="UP000678393"/>
    </source>
</evidence>
<dbReference type="PANTHER" id="PTHR43404:SF2">
    <property type="entry name" value="LIPOPOLYSACCHARIDE CHOLINEPHOSPHOTRANSFERASE LICD"/>
    <property type="match status" value="1"/>
</dbReference>
<name>A0A8S3YJH6_9EUPU</name>
<proteinExistence type="predicted"/>
<evidence type="ECO:0000259" key="1">
    <source>
        <dbReference type="Pfam" id="PF04991"/>
    </source>
</evidence>
<dbReference type="Pfam" id="PF04991">
    <property type="entry name" value="LicD"/>
    <property type="match status" value="1"/>
</dbReference>
<dbReference type="GO" id="GO:0009100">
    <property type="term" value="P:glycoprotein metabolic process"/>
    <property type="evidence" value="ECO:0007669"/>
    <property type="project" value="UniProtKB-ARBA"/>
</dbReference>
<reference evidence="2" key="1">
    <citation type="submission" date="2021-04" db="EMBL/GenBank/DDBJ databases">
        <authorList>
            <consortium name="Molecular Ecology Group"/>
        </authorList>
    </citation>
    <scope>NUCLEOTIDE SEQUENCE</scope>
</reference>
<feature type="non-terminal residue" evidence="2">
    <location>
        <position position="1"/>
    </location>
</feature>
<organism evidence="2 3">
    <name type="scientific">Candidula unifasciata</name>
    <dbReference type="NCBI Taxonomy" id="100452"/>
    <lineage>
        <taxon>Eukaryota</taxon>
        <taxon>Metazoa</taxon>
        <taxon>Spiralia</taxon>
        <taxon>Lophotrochozoa</taxon>
        <taxon>Mollusca</taxon>
        <taxon>Gastropoda</taxon>
        <taxon>Heterobranchia</taxon>
        <taxon>Euthyneura</taxon>
        <taxon>Panpulmonata</taxon>
        <taxon>Eupulmonata</taxon>
        <taxon>Stylommatophora</taxon>
        <taxon>Helicina</taxon>
        <taxon>Helicoidea</taxon>
        <taxon>Geomitridae</taxon>
        <taxon>Candidula</taxon>
    </lineage>
</organism>
<protein>
    <recommendedName>
        <fullName evidence="1">LicD/FKTN/FKRP nucleotidyltransferase domain-containing protein</fullName>
    </recommendedName>
</protein>
<dbReference type="InterPro" id="IPR007074">
    <property type="entry name" value="LicD/FKTN/FKRP_NTP_transf"/>
</dbReference>
<evidence type="ECO:0000313" key="2">
    <source>
        <dbReference type="EMBL" id="CAG5115601.1"/>
    </source>
</evidence>
<accession>A0A8S3YJH6</accession>
<dbReference type="AlphaFoldDB" id="A0A8S3YJH6"/>